<dbReference type="EMBL" id="JABBYC010000056">
    <property type="protein sequence ID" value="MBL0888442.1"/>
    <property type="molecule type" value="Genomic_DNA"/>
</dbReference>
<evidence type="ECO:0000313" key="4">
    <source>
        <dbReference type="Proteomes" id="UP000675409"/>
    </source>
</evidence>
<evidence type="ECO:0000313" key="3">
    <source>
        <dbReference type="EMBL" id="MBL0888442.1"/>
    </source>
</evidence>
<feature type="transmembrane region" description="Helical" evidence="2">
    <location>
        <begin position="138"/>
        <end position="156"/>
    </location>
</feature>
<sequence>MESAAGVTAVALFVLWLGYWAPQLIRHRTELAEARSGDRYSVGLRVVAVSGGAVFRTGPTEQRRGEAMTTGTGGSRLTGARPAPLVRVPEEVESPAQRRALAEQRARRAVRARRRFVLTLFLLVSSFAAWVAVAVVPLHWGVAAAPTALLVTALALGRRAAIGARRAEEAVESARRAARQRATQARALANGGPYAPRNRMRVAEPGQEVVPAAKKSRGVLDELLTAPEPERAKVVDETGAPAQEGASDDAEGAESPGVGGGAWDPVPVPLPTYVTKPAAPRLTARPAARGADGASKDGASKDGAGKDGAGKKDGAGSGGAGKGNTGKAGAARTGTAGHGEDRSDDASARLAAAMRASAGKPMRDGPGDQPVERARAGASGPGGESAPGPSSDTAMHPDEEELMRPAPRVPDETLAQPLEQILARRRAAG</sequence>
<keyword evidence="2" id="KW-0472">Membrane</keyword>
<comment type="caution">
    <text evidence="3">The sequence shown here is derived from an EMBL/GenBank/DDBJ whole genome shotgun (WGS) entry which is preliminary data.</text>
</comment>
<evidence type="ECO:0000256" key="2">
    <source>
        <dbReference type="SAM" id="Phobius"/>
    </source>
</evidence>
<keyword evidence="2" id="KW-1133">Transmembrane helix</keyword>
<feature type="compositionally biased region" description="Gly residues" evidence="1">
    <location>
        <begin position="315"/>
        <end position="326"/>
    </location>
</feature>
<keyword evidence="4" id="KW-1185">Reference proteome</keyword>
<feature type="compositionally biased region" description="Low complexity" evidence="1">
    <location>
        <begin position="348"/>
        <end position="358"/>
    </location>
</feature>
<feature type="region of interest" description="Disordered" evidence="1">
    <location>
        <begin position="60"/>
        <end position="80"/>
    </location>
</feature>
<protein>
    <submittedName>
        <fullName evidence="3">Uncharacterized protein</fullName>
    </submittedName>
</protein>
<feature type="transmembrane region" description="Helical" evidence="2">
    <location>
        <begin position="6"/>
        <end position="25"/>
    </location>
</feature>
<gene>
    <name evidence="3" type="ORF">HGK34_19505</name>
</gene>
<dbReference type="Proteomes" id="UP000675409">
    <property type="component" value="Unassembled WGS sequence"/>
</dbReference>
<proteinExistence type="predicted"/>
<feature type="compositionally biased region" description="Low complexity" evidence="1">
    <location>
        <begin position="180"/>
        <end position="189"/>
    </location>
</feature>
<feature type="transmembrane region" description="Helical" evidence="2">
    <location>
        <begin position="115"/>
        <end position="132"/>
    </location>
</feature>
<organism evidence="3 4">
    <name type="scientific">Myceligenerans indicum</name>
    <dbReference type="NCBI Taxonomy" id="2593663"/>
    <lineage>
        <taxon>Bacteria</taxon>
        <taxon>Bacillati</taxon>
        <taxon>Actinomycetota</taxon>
        <taxon>Actinomycetes</taxon>
        <taxon>Micrococcales</taxon>
        <taxon>Promicromonosporaceae</taxon>
        <taxon>Myceligenerans</taxon>
    </lineage>
</organism>
<name>A0ABS1LQ55_9MICO</name>
<feature type="compositionally biased region" description="Basic and acidic residues" evidence="1">
    <location>
        <begin position="338"/>
        <end position="347"/>
    </location>
</feature>
<feature type="compositionally biased region" description="Basic and acidic residues" evidence="1">
    <location>
        <begin position="361"/>
        <end position="375"/>
    </location>
</feature>
<accession>A0ABS1LQ55</accession>
<reference evidence="3 4" key="1">
    <citation type="journal article" date="2021" name="Arch. Microbiol.">
        <title>Myceligenerans indicum sp. nov., an actinobacterium isolated from mangrove sediment of Sundarbans, India.</title>
        <authorList>
            <person name="Asha K."/>
            <person name="Bhadury P."/>
        </authorList>
    </citation>
    <scope>NUCLEOTIDE SEQUENCE [LARGE SCALE GENOMIC DNA]</scope>
    <source>
        <strain evidence="3 4">I2</strain>
    </source>
</reference>
<feature type="region of interest" description="Disordered" evidence="1">
    <location>
        <begin position="223"/>
        <end position="429"/>
    </location>
</feature>
<feature type="compositionally biased region" description="Low complexity" evidence="1">
    <location>
        <begin position="277"/>
        <end position="293"/>
    </location>
</feature>
<keyword evidence="2" id="KW-0812">Transmembrane</keyword>
<evidence type="ECO:0000256" key="1">
    <source>
        <dbReference type="SAM" id="MobiDB-lite"/>
    </source>
</evidence>
<dbReference type="RefSeq" id="WP_201850528.1">
    <property type="nucleotide sequence ID" value="NZ_JABBYC010000056.1"/>
</dbReference>
<feature type="region of interest" description="Disordered" evidence="1">
    <location>
        <begin position="175"/>
        <end position="199"/>
    </location>
</feature>
<feature type="compositionally biased region" description="Basic and acidic residues" evidence="1">
    <location>
        <begin position="294"/>
        <end position="314"/>
    </location>
</feature>